<comment type="subcellular location">
    <subcellularLocation>
        <location evidence="1">Membrane</location>
        <topology evidence="1">Multi-pass membrane protein</topology>
    </subcellularLocation>
</comment>
<gene>
    <name evidence="7" type="ORF">SAMN05216565_10728</name>
</gene>
<evidence type="ECO:0000313" key="7">
    <source>
        <dbReference type="EMBL" id="SDP78886.1"/>
    </source>
</evidence>
<organism evidence="7 8">
    <name type="scientific">Litchfieldia salsa</name>
    <dbReference type="NCBI Taxonomy" id="930152"/>
    <lineage>
        <taxon>Bacteria</taxon>
        <taxon>Bacillati</taxon>
        <taxon>Bacillota</taxon>
        <taxon>Bacilli</taxon>
        <taxon>Bacillales</taxon>
        <taxon>Bacillaceae</taxon>
        <taxon>Litchfieldia</taxon>
    </lineage>
</organism>
<proteinExistence type="inferred from homology"/>
<evidence type="ECO:0000256" key="3">
    <source>
        <dbReference type="ARBA" id="ARBA00022692"/>
    </source>
</evidence>
<keyword evidence="3 7" id="KW-0812">Transmembrane</keyword>
<sequence length="133" mass="15358">MRFNQSELFRFVIVGGINTFHYYVLYLFLLHVVESHYFVAHSIGFLSSLIGSFFLNTTFTYKVKPTWAAFIRYPLTQLFNTSATSLLLFLFIEILQMNSSVAPIIAVLFTLPATFILTGRVLKKSWTREKVNT</sequence>
<dbReference type="EMBL" id="FNJU01000007">
    <property type="protein sequence ID" value="SDP78886.1"/>
    <property type="molecule type" value="Genomic_DNA"/>
</dbReference>
<protein>
    <submittedName>
        <fullName evidence="7">Putative flippase GtrA (Transmembrane translocase of bactoprenol-linked glucose)</fullName>
    </submittedName>
</protein>
<keyword evidence="8" id="KW-1185">Reference proteome</keyword>
<accession>A0A1H0VLF4</accession>
<evidence type="ECO:0000256" key="1">
    <source>
        <dbReference type="ARBA" id="ARBA00004141"/>
    </source>
</evidence>
<dbReference type="Proteomes" id="UP000199159">
    <property type="component" value="Unassembled WGS sequence"/>
</dbReference>
<feature type="domain" description="GtrA/DPMS transmembrane" evidence="6">
    <location>
        <begin position="10"/>
        <end position="119"/>
    </location>
</feature>
<dbReference type="RefSeq" id="WP_090855558.1">
    <property type="nucleotide sequence ID" value="NZ_FNJU01000007.1"/>
</dbReference>
<dbReference type="GO" id="GO:0005886">
    <property type="term" value="C:plasma membrane"/>
    <property type="evidence" value="ECO:0007669"/>
    <property type="project" value="TreeGrafter"/>
</dbReference>
<comment type="similarity">
    <text evidence="2">Belongs to the GtrA family.</text>
</comment>
<name>A0A1H0VLF4_9BACI</name>
<dbReference type="Pfam" id="PF04138">
    <property type="entry name" value="GtrA_DPMS_TM"/>
    <property type="match status" value="1"/>
</dbReference>
<dbReference type="AlphaFoldDB" id="A0A1H0VLF4"/>
<dbReference type="InterPro" id="IPR007267">
    <property type="entry name" value="GtrA_DPMS_TM"/>
</dbReference>
<dbReference type="OrthoDB" id="2666802at2"/>
<dbReference type="InterPro" id="IPR051401">
    <property type="entry name" value="GtrA_CellWall_Glycosyl"/>
</dbReference>
<evidence type="ECO:0000256" key="4">
    <source>
        <dbReference type="ARBA" id="ARBA00022989"/>
    </source>
</evidence>
<evidence type="ECO:0000259" key="6">
    <source>
        <dbReference type="Pfam" id="PF04138"/>
    </source>
</evidence>
<keyword evidence="5" id="KW-0472">Membrane</keyword>
<dbReference type="PANTHER" id="PTHR38459:SF1">
    <property type="entry name" value="PROPHAGE BACTOPRENOL-LINKED GLUCOSE TRANSLOCASE HOMOLOG"/>
    <property type="match status" value="1"/>
</dbReference>
<dbReference type="STRING" id="930152.SAMN05216565_10728"/>
<dbReference type="GO" id="GO:0000271">
    <property type="term" value="P:polysaccharide biosynthetic process"/>
    <property type="evidence" value="ECO:0007669"/>
    <property type="project" value="InterPro"/>
</dbReference>
<evidence type="ECO:0000313" key="8">
    <source>
        <dbReference type="Proteomes" id="UP000199159"/>
    </source>
</evidence>
<evidence type="ECO:0000256" key="2">
    <source>
        <dbReference type="ARBA" id="ARBA00009399"/>
    </source>
</evidence>
<reference evidence="8" key="1">
    <citation type="submission" date="2016-10" db="EMBL/GenBank/DDBJ databases">
        <authorList>
            <person name="Varghese N."/>
            <person name="Submissions S."/>
        </authorList>
    </citation>
    <scope>NUCLEOTIDE SEQUENCE [LARGE SCALE GENOMIC DNA]</scope>
    <source>
        <strain evidence="8">IBRC-M10078</strain>
    </source>
</reference>
<evidence type="ECO:0000256" key="5">
    <source>
        <dbReference type="ARBA" id="ARBA00023136"/>
    </source>
</evidence>
<keyword evidence="4" id="KW-1133">Transmembrane helix</keyword>
<dbReference type="PANTHER" id="PTHR38459">
    <property type="entry name" value="PROPHAGE BACTOPRENOL-LINKED GLUCOSE TRANSLOCASE HOMOLOG"/>
    <property type="match status" value="1"/>
</dbReference>